<reference evidence="1" key="1">
    <citation type="submission" date="2022-05" db="EMBL/GenBank/DDBJ databases">
        <title>Comparative Genomics of Spacecraft Associated Microbes.</title>
        <authorList>
            <person name="Tran M.T."/>
            <person name="Wright A."/>
            <person name="Seuylemezian A."/>
            <person name="Eisen J."/>
            <person name="Coil D."/>
        </authorList>
    </citation>
    <scope>NUCLEOTIDE SEQUENCE</scope>
    <source>
        <strain evidence="1">FAIRING 10M-2.2</strain>
    </source>
</reference>
<proteinExistence type="predicted"/>
<evidence type="ECO:0000313" key="1">
    <source>
        <dbReference type="EMBL" id="MCM3738361.1"/>
    </source>
</evidence>
<gene>
    <name evidence="1" type="ORF">M3215_21890</name>
</gene>
<accession>A0ACC6AC63</accession>
<dbReference type="Proteomes" id="UP001202289">
    <property type="component" value="Unassembled WGS sequence"/>
</dbReference>
<evidence type="ECO:0000313" key="2">
    <source>
        <dbReference type="Proteomes" id="UP001202289"/>
    </source>
</evidence>
<dbReference type="EMBL" id="JAMBOP010000041">
    <property type="protein sequence ID" value="MCM3738361.1"/>
    <property type="molecule type" value="Genomic_DNA"/>
</dbReference>
<sequence length="60" mass="6555">MNNKFLGFIFVSVGMVFLMLSITLSAPSVLWAVSLGTSIVMNITGTAIIMKFIKETKENV</sequence>
<name>A0ACC6AC63_9BACI</name>
<protein>
    <submittedName>
        <fullName evidence="1">Uncharacterized protein</fullName>
    </submittedName>
</protein>
<comment type="caution">
    <text evidence="1">The sequence shown here is derived from an EMBL/GenBank/DDBJ whole genome shotgun (WGS) entry which is preliminary data.</text>
</comment>
<keyword evidence="2" id="KW-1185">Reference proteome</keyword>
<organism evidence="1 2">
    <name type="scientific">Bacillus cytotoxicus</name>
    <dbReference type="NCBI Taxonomy" id="580165"/>
    <lineage>
        <taxon>Bacteria</taxon>
        <taxon>Bacillati</taxon>
        <taxon>Bacillota</taxon>
        <taxon>Bacilli</taxon>
        <taxon>Bacillales</taxon>
        <taxon>Bacillaceae</taxon>
        <taxon>Bacillus</taxon>
        <taxon>Bacillus cereus group</taxon>
    </lineage>
</organism>